<protein>
    <submittedName>
        <fullName evidence="2">Glutathione S-transferase N-terminal domain-containing protein</fullName>
    </submittedName>
</protein>
<sequence>MFVVRWILGRIILLLNFIFAPKKRQRSLDDQQQVDKKAQSLSLYQYNACPFCVKVRREMRRQNLNINLVDAKQDNNKQELISEGGKLQVPCLKISNNGKVEWLYESKAIMNYLNSEFA</sequence>
<dbReference type="InterPro" id="IPR004045">
    <property type="entry name" value="Glutathione_S-Trfase_N"/>
</dbReference>
<dbReference type="Gene3D" id="3.40.30.10">
    <property type="entry name" value="Glutaredoxin"/>
    <property type="match status" value="1"/>
</dbReference>
<comment type="caution">
    <text evidence="2">The sequence shown here is derived from an EMBL/GenBank/DDBJ whole genome shotgun (WGS) entry which is preliminary data.</text>
</comment>
<dbReference type="Proteomes" id="UP001155546">
    <property type="component" value="Unassembled WGS sequence"/>
</dbReference>
<evidence type="ECO:0000313" key="3">
    <source>
        <dbReference type="Proteomes" id="UP001155546"/>
    </source>
</evidence>
<gene>
    <name evidence="2" type="ORF">NE535_00525</name>
</gene>
<dbReference type="PROSITE" id="PS50404">
    <property type="entry name" value="GST_NTER"/>
    <property type="match status" value="1"/>
</dbReference>
<organism evidence="2 3">
    <name type="scientific">Shewanella holmiensis</name>
    <dbReference type="NCBI Taxonomy" id="2952222"/>
    <lineage>
        <taxon>Bacteria</taxon>
        <taxon>Pseudomonadati</taxon>
        <taxon>Pseudomonadota</taxon>
        <taxon>Gammaproteobacteria</taxon>
        <taxon>Alteromonadales</taxon>
        <taxon>Shewanellaceae</taxon>
        <taxon>Shewanella</taxon>
    </lineage>
</organism>
<reference evidence="2" key="1">
    <citation type="journal article" date="2023" name="Int. J. Syst. Evol. Microbiol.">
        <title>&lt;i&gt;Shewanella septentrionalis&lt;/i&gt; sp. nov. and &lt;i&gt;Shewanella holmiensis&lt;/i&gt; sp. nov., isolated from Baltic Sea water and sediments.</title>
        <authorList>
            <person name="Martin-Rodriguez A.J."/>
            <person name="Thorell K."/>
            <person name="Joffre E."/>
            <person name="Jensie-Markopoulos S."/>
            <person name="Moore E.R.B."/>
            <person name="Sjoling A."/>
        </authorList>
    </citation>
    <scope>NUCLEOTIDE SEQUENCE</scope>
    <source>
        <strain evidence="2">SP1S2-7</strain>
    </source>
</reference>
<proteinExistence type="predicted"/>
<dbReference type="EMBL" id="JAMTCD010000001">
    <property type="protein sequence ID" value="MCT7940285.1"/>
    <property type="molecule type" value="Genomic_DNA"/>
</dbReference>
<accession>A0A9X2WJG0</accession>
<dbReference type="PROSITE" id="PS51354">
    <property type="entry name" value="GLUTAREDOXIN_2"/>
    <property type="match status" value="1"/>
</dbReference>
<dbReference type="SUPFAM" id="SSF52833">
    <property type="entry name" value="Thioredoxin-like"/>
    <property type="match status" value="1"/>
</dbReference>
<evidence type="ECO:0000313" key="2">
    <source>
        <dbReference type="EMBL" id="MCT7940285.1"/>
    </source>
</evidence>
<evidence type="ECO:0000259" key="1">
    <source>
        <dbReference type="PROSITE" id="PS50404"/>
    </source>
</evidence>
<dbReference type="AlphaFoldDB" id="A0A9X2WJG0"/>
<dbReference type="Pfam" id="PF13417">
    <property type="entry name" value="GST_N_3"/>
    <property type="match status" value="1"/>
</dbReference>
<keyword evidence="3" id="KW-1185">Reference proteome</keyword>
<name>A0A9X2WJG0_9GAMM</name>
<dbReference type="RefSeq" id="WP_261296746.1">
    <property type="nucleotide sequence ID" value="NZ_JAMTCD010000001.1"/>
</dbReference>
<feature type="domain" description="GST N-terminal" evidence="1">
    <location>
        <begin position="39"/>
        <end position="118"/>
    </location>
</feature>
<dbReference type="InterPro" id="IPR036249">
    <property type="entry name" value="Thioredoxin-like_sf"/>
</dbReference>